<sequence length="107" mass="11782">MPDTDRPDDHLPRFAALVLEVVDQVPRGRVLTYGDVAEYLGEGGPRQVGAVMSTYGGSVPWWRVLRADGTPAPQIADRALAELRAEGTPMRPDGTRVDLRRARWDGD</sequence>
<evidence type="ECO:0000259" key="3">
    <source>
        <dbReference type="Pfam" id="PF01035"/>
    </source>
</evidence>
<evidence type="ECO:0000313" key="5">
    <source>
        <dbReference type="Proteomes" id="UP001596189"/>
    </source>
</evidence>
<proteinExistence type="predicted"/>
<protein>
    <submittedName>
        <fullName evidence="4">MGMT family protein</fullName>
    </submittedName>
</protein>
<keyword evidence="1" id="KW-0227">DNA damage</keyword>
<feature type="region of interest" description="Disordered" evidence="2">
    <location>
        <begin position="86"/>
        <end position="107"/>
    </location>
</feature>
<dbReference type="Pfam" id="PF01035">
    <property type="entry name" value="DNA_binding_1"/>
    <property type="match status" value="1"/>
</dbReference>
<feature type="domain" description="Methylated-DNA-[protein]-cysteine S-methyltransferase DNA binding" evidence="3">
    <location>
        <begin position="14"/>
        <end position="87"/>
    </location>
</feature>
<dbReference type="InterPro" id="IPR014048">
    <property type="entry name" value="MethylDNA_cys_MeTrfase_DNA-bd"/>
</dbReference>
<reference evidence="5" key="1">
    <citation type="journal article" date="2019" name="Int. J. Syst. Evol. Microbiol.">
        <title>The Global Catalogue of Microorganisms (GCM) 10K type strain sequencing project: providing services to taxonomists for standard genome sequencing and annotation.</title>
        <authorList>
            <consortium name="The Broad Institute Genomics Platform"/>
            <consortium name="The Broad Institute Genome Sequencing Center for Infectious Disease"/>
            <person name="Wu L."/>
            <person name="Ma J."/>
        </authorList>
    </citation>
    <scope>NUCLEOTIDE SEQUENCE [LARGE SCALE GENOMIC DNA]</scope>
    <source>
        <strain evidence="5">KACC 14249</strain>
    </source>
</reference>
<dbReference type="InterPro" id="IPR036217">
    <property type="entry name" value="MethylDNA_cys_MeTrfase_DNAb"/>
</dbReference>
<accession>A0ABW1JHZ1</accession>
<keyword evidence="5" id="KW-1185">Reference proteome</keyword>
<dbReference type="PANTHER" id="PTHR42942:SF1">
    <property type="entry name" value="ALKYLTRANSFERASE-LIKE PROTEIN 1"/>
    <property type="match status" value="1"/>
</dbReference>
<comment type="caution">
    <text evidence="4">The sequence shown here is derived from an EMBL/GenBank/DDBJ whole genome shotgun (WGS) entry which is preliminary data.</text>
</comment>
<name>A0ABW1JHZ1_9ACTN</name>
<gene>
    <name evidence="4" type="ORF">ACFQDO_14265</name>
</gene>
<dbReference type="InterPro" id="IPR052520">
    <property type="entry name" value="ATL_DNA_repair"/>
</dbReference>
<dbReference type="PANTHER" id="PTHR42942">
    <property type="entry name" value="6-O-METHYLGUANINE DNA METHYLTRANSFERASE"/>
    <property type="match status" value="1"/>
</dbReference>
<dbReference type="SUPFAM" id="SSF46767">
    <property type="entry name" value="Methylated DNA-protein cysteine methyltransferase, C-terminal domain"/>
    <property type="match status" value="1"/>
</dbReference>
<dbReference type="Proteomes" id="UP001596189">
    <property type="component" value="Unassembled WGS sequence"/>
</dbReference>
<dbReference type="CDD" id="cd06445">
    <property type="entry name" value="ATase"/>
    <property type="match status" value="1"/>
</dbReference>
<dbReference type="RefSeq" id="WP_345715010.1">
    <property type="nucleotide sequence ID" value="NZ_BAABFP010000002.1"/>
</dbReference>
<dbReference type="Gene3D" id="1.10.10.10">
    <property type="entry name" value="Winged helix-like DNA-binding domain superfamily/Winged helix DNA-binding domain"/>
    <property type="match status" value="1"/>
</dbReference>
<evidence type="ECO:0000256" key="2">
    <source>
        <dbReference type="SAM" id="MobiDB-lite"/>
    </source>
</evidence>
<dbReference type="InterPro" id="IPR036388">
    <property type="entry name" value="WH-like_DNA-bd_sf"/>
</dbReference>
<dbReference type="EMBL" id="JBHSRD010000004">
    <property type="protein sequence ID" value="MFC6008298.1"/>
    <property type="molecule type" value="Genomic_DNA"/>
</dbReference>
<feature type="compositionally biased region" description="Basic and acidic residues" evidence="2">
    <location>
        <begin position="93"/>
        <end position="107"/>
    </location>
</feature>
<evidence type="ECO:0000313" key="4">
    <source>
        <dbReference type="EMBL" id="MFC6008298.1"/>
    </source>
</evidence>
<organism evidence="4 5">
    <name type="scientific">Angustibacter luteus</name>
    <dbReference type="NCBI Taxonomy" id="658456"/>
    <lineage>
        <taxon>Bacteria</taxon>
        <taxon>Bacillati</taxon>
        <taxon>Actinomycetota</taxon>
        <taxon>Actinomycetes</taxon>
        <taxon>Kineosporiales</taxon>
        <taxon>Kineosporiaceae</taxon>
    </lineage>
</organism>
<evidence type="ECO:0000256" key="1">
    <source>
        <dbReference type="ARBA" id="ARBA00022763"/>
    </source>
</evidence>